<evidence type="ECO:0000313" key="2">
    <source>
        <dbReference type="Proteomes" id="UP001530400"/>
    </source>
</evidence>
<accession>A0ABD3NBX7</accession>
<dbReference type="EMBL" id="JALLPJ020001247">
    <property type="protein sequence ID" value="KAL3773114.1"/>
    <property type="molecule type" value="Genomic_DNA"/>
</dbReference>
<evidence type="ECO:0000313" key="1">
    <source>
        <dbReference type="EMBL" id="KAL3773114.1"/>
    </source>
</evidence>
<sequence length="100" mass="11766">MISYWKNLQKLHMRTISAFTRLLFGWNDPAICSEAAKHQGRLDEDTNTIRVTSISADMHKYGYALSKLVCSSRQCLLEYNSFKLIQKSIQHYRFMQKVFL</sequence>
<comment type="caution">
    <text evidence="1">The sequence shown here is derived from an EMBL/GenBank/DDBJ whole genome shotgun (WGS) entry which is preliminary data.</text>
</comment>
<proteinExistence type="predicted"/>
<dbReference type="Proteomes" id="UP001530400">
    <property type="component" value="Unassembled WGS sequence"/>
</dbReference>
<dbReference type="AlphaFoldDB" id="A0ABD3NBX7"/>
<organism evidence="1 2">
    <name type="scientific">Cyclotella atomus</name>
    <dbReference type="NCBI Taxonomy" id="382360"/>
    <lineage>
        <taxon>Eukaryota</taxon>
        <taxon>Sar</taxon>
        <taxon>Stramenopiles</taxon>
        <taxon>Ochrophyta</taxon>
        <taxon>Bacillariophyta</taxon>
        <taxon>Coscinodiscophyceae</taxon>
        <taxon>Thalassiosirophycidae</taxon>
        <taxon>Stephanodiscales</taxon>
        <taxon>Stephanodiscaceae</taxon>
        <taxon>Cyclotella</taxon>
    </lineage>
</organism>
<name>A0ABD3NBX7_9STRA</name>
<protein>
    <submittedName>
        <fullName evidence="1">Uncharacterized protein</fullName>
    </submittedName>
</protein>
<reference evidence="1 2" key="1">
    <citation type="submission" date="2024-10" db="EMBL/GenBank/DDBJ databases">
        <title>Updated reference genomes for cyclostephanoid diatoms.</title>
        <authorList>
            <person name="Roberts W.R."/>
            <person name="Alverson A.J."/>
        </authorList>
    </citation>
    <scope>NUCLEOTIDE SEQUENCE [LARGE SCALE GENOMIC DNA]</scope>
    <source>
        <strain evidence="1 2">AJA010-31</strain>
    </source>
</reference>
<gene>
    <name evidence="1" type="ORF">ACHAWO_008709</name>
</gene>
<keyword evidence="2" id="KW-1185">Reference proteome</keyword>